<gene>
    <name evidence="1" type="ORF">BJP36_03510</name>
</gene>
<dbReference type="PANTHER" id="PTHR34235">
    <property type="entry name" value="SLR1203 PROTEIN-RELATED"/>
    <property type="match status" value="1"/>
</dbReference>
<evidence type="ECO:0000313" key="1">
    <source>
        <dbReference type="EMBL" id="AOY79118.1"/>
    </source>
</evidence>
<proteinExistence type="predicted"/>
<dbReference type="EMBL" id="CP017708">
    <property type="protein sequence ID" value="AOY79118.1"/>
    <property type="molecule type" value="Genomic_DNA"/>
</dbReference>
<dbReference type="Pfam" id="PF01724">
    <property type="entry name" value="DUF29"/>
    <property type="match status" value="1"/>
</dbReference>
<organism evidence="1 2">
    <name type="scientific">Moorena producens (strain JHB)</name>
    <dbReference type="NCBI Taxonomy" id="1454205"/>
    <lineage>
        <taxon>Bacteria</taxon>
        <taxon>Bacillati</taxon>
        <taxon>Cyanobacteriota</taxon>
        <taxon>Cyanophyceae</taxon>
        <taxon>Coleofasciculales</taxon>
        <taxon>Coleofasciculaceae</taxon>
        <taxon>Moorena</taxon>
    </lineage>
</organism>
<sequence>MKSQIRDLKQLYETEYDQWLTETVKRLKNRQLEELDYDNLIEELEALGRSERNAVKSLLLQIIIHLMLYQFWEAERGRNANHWAGEIITFRVQLEDKLTTNLRNYLAEELPKIYQNALLIVQKKTQLKSLPEQCPYSFEELLDKDWFPK</sequence>
<dbReference type="AlphaFoldDB" id="A0A1D9FUR1"/>
<dbReference type="PANTHER" id="PTHR34235:SF3">
    <property type="entry name" value="SLR1203 PROTEIN"/>
    <property type="match status" value="1"/>
</dbReference>
<name>A0A1D9FUR1_MOOP1</name>
<dbReference type="InterPro" id="IPR002636">
    <property type="entry name" value="DUF29"/>
</dbReference>
<accession>A0A1D9FUR1</accession>
<reference evidence="2" key="1">
    <citation type="submission" date="2016-10" db="EMBL/GenBank/DDBJ databases">
        <title>Comparative genomics uncovers the prolific and rare metabolic potential of the cyanobacterial genus Moorea.</title>
        <authorList>
            <person name="Leao T."/>
            <person name="Castelao G."/>
            <person name="Korobeynikov A."/>
            <person name="Monroe E.A."/>
            <person name="Podell S."/>
            <person name="Glukhov E."/>
            <person name="Allen E."/>
            <person name="Gerwick W.H."/>
            <person name="Gerwick L."/>
        </authorList>
    </citation>
    <scope>NUCLEOTIDE SEQUENCE [LARGE SCALE GENOMIC DNA]</scope>
    <source>
        <strain evidence="2">JHB</strain>
    </source>
</reference>
<dbReference type="Proteomes" id="UP000176944">
    <property type="component" value="Chromosome"/>
</dbReference>
<protein>
    <submittedName>
        <fullName evidence="1">DUF29 domain-containing protein</fullName>
    </submittedName>
</protein>
<evidence type="ECO:0000313" key="2">
    <source>
        <dbReference type="Proteomes" id="UP000176944"/>
    </source>
</evidence>
<dbReference type="Gene3D" id="1.20.1220.20">
    <property type="entry name" value="Uncharcterised protein PF01724"/>
    <property type="match status" value="1"/>
</dbReference>